<evidence type="ECO:0000313" key="2">
    <source>
        <dbReference type="Proteomes" id="UP000324748"/>
    </source>
</evidence>
<dbReference type="AlphaFoldDB" id="A0A5B0QP97"/>
<gene>
    <name evidence="1" type="ORF">PGT21_031857</name>
</gene>
<comment type="caution">
    <text evidence="1">The sequence shown here is derived from an EMBL/GenBank/DDBJ whole genome shotgun (WGS) entry which is preliminary data.</text>
</comment>
<accession>A0A5B0QP97</accession>
<name>A0A5B0QP97_PUCGR</name>
<proteinExistence type="predicted"/>
<dbReference type="EMBL" id="VSWC01000014">
    <property type="protein sequence ID" value="KAA1115117.1"/>
    <property type="molecule type" value="Genomic_DNA"/>
</dbReference>
<keyword evidence="2" id="KW-1185">Reference proteome</keyword>
<dbReference type="Proteomes" id="UP000324748">
    <property type="component" value="Unassembled WGS sequence"/>
</dbReference>
<dbReference type="OrthoDB" id="19944at2759"/>
<reference evidence="1 2" key="1">
    <citation type="submission" date="2019-05" db="EMBL/GenBank/DDBJ databases">
        <title>Emergence of the Ug99 lineage of the wheat stem rust pathogen through somatic hybridization.</title>
        <authorList>
            <person name="Li F."/>
            <person name="Upadhyaya N.M."/>
            <person name="Sperschneider J."/>
            <person name="Matny O."/>
            <person name="Nguyen-Phuc H."/>
            <person name="Mago R."/>
            <person name="Raley C."/>
            <person name="Miller M.E."/>
            <person name="Silverstein K.A.T."/>
            <person name="Henningsen E."/>
            <person name="Hirsch C.D."/>
            <person name="Visser B."/>
            <person name="Pretorius Z.A."/>
            <person name="Steffenson B.J."/>
            <person name="Schwessinger B."/>
            <person name="Dodds P.N."/>
            <person name="Figueroa M."/>
        </authorList>
    </citation>
    <scope>NUCLEOTIDE SEQUENCE [LARGE SCALE GENOMIC DNA]</scope>
    <source>
        <strain evidence="1">21-0</strain>
    </source>
</reference>
<evidence type="ECO:0000313" key="1">
    <source>
        <dbReference type="EMBL" id="KAA1115117.1"/>
    </source>
</evidence>
<organism evidence="1 2">
    <name type="scientific">Puccinia graminis f. sp. tritici</name>
    <dbReference type="NCBI Taxonomy" id="56615"/>
    <lineage>
        <taxon>Eukaryota</taxon>
        <taxon>Fungi</taxon>
        <taxon>Dikarya</taxon>
        <taxon>Basidiomycota</taxon>
        <taxon>Pucciniomycotina</taxon>
        <taxon>Pucciniomycetes</taxon>
        <taxon>Pucciniales</taxon>
        <taxon>Pucciniaceae</taxon>
        <taxon>Puccinia</taxon>
    </lineage>
</organism>
<sequence length="155" mass="16782">MASIDNWSASSNASDSFRCDLNHKTSTSNHPISVFLFDSDGRPLLANLSSLRHALSQDTRSKAVFQDDSGGSPTVSLDSVSIIVFSQSVVVRMNLNGPQLLCRADLSSEPIVHASTISYQGSYALLLIDQKRSCHILSLPKLETICRTCLPTLDG</sequence>
<protein>
    <submittedName>
        <fullName evidence="1">Uncharacterized protein</fullName>
    </submittedName>
</protein>